<accession>A0A4T2BTG7</accession>
<dbReference type="Pfam" id="PF13531">
    <property type="entry name" value="SBP_bac_11"/>
    <property type="match status" value="1"/>
</dbReference>
<evidence type="ECO:0000313" key="7">
    <source>
        <dbReference type="Proteomes" id="UP000306192"/>
    </source>
</evidence>
<proteinExistence type="inferred from homology"/>
<dbReference type="Proteomes" id="UP000306192">
    <property type="component" value="Unassembled WGS sequence"/>
</dbReference>
<dbReference type="InterPro" id="IPR005950">
    <property type="entry name" value="ModA"/>
</dbReference>
<protein>
    <submittedName>
        <fullName evidence="6">Molybdate ABC transporter substrate-binding protein</fullName>
    </submittedName>
</protein>
<feature type="signal peptide" evidence="5">
    <location>
        <begin position="1"/>
        <end position="23"/>
    </location>
</feature>
<dbReference type="Gene3D" id="3.40.190.10">
    <property type="entry name" value="Periplasmic binding protein-like II"/>
    <property type="match status" value="2"/>
</dbReference>
<dbReference type="CDD" id="cd13538">
    <property type="entry name" value="PBP2_ModA_like_1"/>
    <property type="match status" value="1"/>
</dbReference>
<dbReference type="AlphaFoldDB" id="A0A4T2BTG7"/>
<dbReference type="PANTHER" id="PTHR30632">
    <property type="entry name" value="MOLYBDATE-BINDING PERIPLASMIC PROTEIN"/>
    <property type="match status" value="1"/>
</dbReference>
<evidence type="ECO:0000256" key="2">
    <source>
        <dbReference type="ARBA" id="ARBA00022723"/>
    </source>
</evidence>
<feature type="binding site" evidence="4">
    <location>
        <position position="189"/>
    </location>
    <ligand>
        <name>molybdate</name>
        <dbReference type="ChEBI" id="CHEBI:36264"/>
    </ligand>
</feature>
<keyword evidence="7" id="KW-1185">Reference proteome</keyword>
<keyword evidence="2 4" id="KW-0479">Metal-binding</keyword>
<dbReference type="EMBL" id="QYRT01000039">
    <property type="protein sequence ID" value="TIH32718.1"/>
    <property type="molecule type" value="Genomic_DNA"/>
</dbReference>
<feature type="binding site" evidence="4">
    <location>
        <position position="86"/>
    </location>
    <ligand>
        <name>molybdate</name>
        <dbReference type="ChEBI" id="CHEBI:36264"/>
    </ligand>
</feature>
<evidence type="ECO:0000313" key="6">
    <source>
        <dbReference type="EMBL" id="TIH32718.1"/>
    </source>
</evidence>
<evidence type="ECO:0000256" key="5">
    <source>
        <dbReference type="SAM" id="SignalP"/>
    </source>
</evidence>
<keyword evidence="3 5" id="KW-0732">Signal</keyword>
<evidence type="ECO:0000256" key="1">
    <source>
        <dbReference type="ARBA" id="ARBA00009175"/>
    </source>
</evidence>
<dbReference type="SUPFAM" id="SSF53850">
    <property type="entry name" value="Periplasmic binding protein-like II"/>
    <property type="match status" value="1"/>
</dbReference>
<dbReference type="NCBIfam" id="TIGR01256">
    <property type="entry name" value="modA"/>
    <property type="match status" value="1"/>
</dbReference>
<dbReference type="RefSeq" id="WP_136643246.1">
    <property type="nucleotide sequence ID" value="NZ_QYRT01000039.1"/>
</dbReference>
<dbReference type="PROSITE" id="PS51257">
    <property type="entry name" value="PROKAR_LIPOPROTEIN"/>
    <property type="match status" value="1"/>
</dbReference>
<dbReference type="PIRSF" id="PIRSF004846">
    <property type="entry name" value="ModA"/>
    <property type="match status" value="1"/>
</dbReference>
<dbReference type="PANTHER" id="PTHR30632:SF0">
    <property type="entry name" value="SULFATE-BINDING PROTEIN"/>
    <property type="match status" value="1"/>
</dbReference>
<evidence type="ECO:0000256" key="3">
    <source>
        <dbReference type="ARBA" id="ARBA00022729"/>
    </source>
</evidence>
<name>A0A4T2BTG7_9MICO</name>
<dbReference type="OrthoDB" id="9785015at2"/>
<feature type="binding site" evidence="4">
    <location>
        <position position="207"/>
    </location>
    <ligand>
        <name>molybdate</name>
        <dbReference type="ChEBI" id="CHEBI:36264"/>
    </ligand>
</feature>
<evidence type="ECO:0000256" key="4">
    <source>
        <dbReference type="PIRSR" id="PIRSR004846-1"/>
    </source>
</evidence>
<dbReference type="GO" id="GO:0030973">
    <property type="term" value="F:molybdate ion binding"/>
    <property type="evidence" value="ECO:0007669"/>
    <property type="project" value="TreeGrafter"/>
</dbReference>
<gene>
    <name evidence="6" type="primary">modA</name>
    <name evidence="6" type="ORF">D4765_15630</name>
</gene>
<sequence length="271" mass="26353">MTLPVRSFAALFMAAAVIMGAAACSSSSNGSSASVGNAPSSSATTAPGGTIIVFAAASLKATFTKLGTEFQAANPGTTVTFSFAGSSDLVTQITGGAPADVFASADTKNMTKLTDAKLISGTPVNFATNVLEIAVPPGNPAGVKTFADLGKSSIKTVICAVAVPCGAATATIETATGVTIPAVSQESSVTDVLGKVSSGEADAGLVYVTDVKGAGTSVTGVPFAESSTAVNTYPIGALASTKSSALSQAFIAFVTGSTGQGVLSDAGFGKP</sequence>
<comment type="similarity">
    <text evidence="1">Belongs to the bacterial solute-binding protein ModA family.</text>
</comment>
<dbReference type="InterPro" id="IPR050682">
    <property type="entry name" value="ModA/WtpA"/>
</dbReference>
<dbReference type="GO" id="GO:0015689">
    <property type="term" value="P:molybdate ion transport"/>
    <property type="evidence" value="ECO:0007669"/>
    <property type="project" value="InterPro"/>
</dbReference>
<organism evidence="6 7">
    <name type="scientific">Subtercola vilae</name>
    <dbReference type="NCBI Taxonomy" id="2056433"/>
    <lineage>
        <taxon>Bacteria</taxon>
        <taxon>Bacillati</taxon>
        <taxon>Actinomycetota</taxon>
        <taxon>Actinomycetes</taxon>
        <taxon>Micrococcales</taxon>
        <taxon>Microbacteriaceae</taxon>
        <taxon>Subtercola</taxon>
    </lineage>
</organism>
<feature type="binding site" evidence="4">
    <location>
        <position position="58"/>
    </location>
    <ligand>
        <name>molybdate</name>
        <dbReference type="ChEBI" id="CHEBI:36264"/>
    </ligand>
</feature>
<reference evidence="6 7" key="1">
    <citation type="journal article" date="2019" name="Microorganisms">
        <title>Systematic Affiliation and Genome Analysis of Subtercola vilae DB165(T) with Particular Emphasis on Cold Adaptation of an Isolate from a High-Altitude Cold Volcano Lake.</title>
        <authorList>
            <person name="Villalobos A.S."/>
            <person name="Wiese J."/>
            <person name="Imhoff J.F."/>
            <person name="Dorador C."/>
            <person name="Keller A."/>
            <person name="Hentschel U."/>
        </authorList>
    </citation>
    <scope>NUCLEOTIDE SEQUENCE [LARGE SCALE GENOMIC DNA]</scope>
    <source>
        <strain evidence="6 7">DB165</strain>
    </source>
</reference>
<feature type="chain" id="PRO_5039662675" evidence="5">
    <location>
        <begin position="24"/>
        <end position="271"/>
    </location>
</feature>
<keyword evidence="4" id="KW-0500">Molybdenum</keyword>
<dbReference type="GO" id="GO:0046872">
    <property type="term" value="F:metal ion binding"/>
    <property type="evidence" value="ECO:0007669"/>
    <property type="project" value="UniProtKB-KW"/>
</dbReference>
<comment type="caution">
    <text evidence="6">The sequence shown here is derived from an EMBL/GenBank/DDBJ whole genome shotgun (WGS) entry which is preliminary data.</text>
</comment>